<accession>A0ABR4CDR0</accession>
<evidence type="ECO:0000256" key="1">
    <source>
        <dbReference type="ARBA" id="ARBA00023002"/>
    </source>
</evidence>
<proteinExistence type="inferred from homology"/>
<sequence length="343" mass="37518">MYPNPRIPVGSWILVTGVNGMVASNTANLLLQMGYKVRGTVRNVEKASWIQEKFDILYGKGNFELVSVADLAHEGAFDEAVKGVSGVAHVASIIGSFDPNTGIPGVIDGAVNTLKSAAKEPSVKAFVYTSSSWSAANPQPNVEYSINSDSWNEHAIRAAWAPPPYGPERTMDVYAAGKAEAEKASWKFVKDTEPSFVFNAVLPSANFGIVCDPEHQGYPSTTGWLKSLFEGELTFHTFVPPQFAIDTIDCARLHVGALLDTSVENQRLFGFAEPYTWNEILAVFRRLYPDRKFMDDLPDAGRDLSTVTNERAAEVLRKFGKPGFTTLEESIKSATEQILASTK</sequence>
<evidence type="ECO:0000256" key="2">
    <source>
        <dbReference type="ARBA" id="ARBA00023445"/>
    </source>
</evidence>
<feature type="domain" description="NAD-dependent epimerase/dehydratase" evidence="3">
    <location>
        <begin position="13"/>
        <end position="144"/>
    </location>
</feature>
<dbReference type="InterPro" id="IPR001509">
    <property type="entry name" value="Epimerase_deHydtase"/>
</dbReference>
<evidence type="ECO:0000259" key="3">
    <source>
        <dbReference type="Pfam" id="PF01370"/>
    </source>
</evidence>
<dbReference type="Gene3D" id="3.40.50.720">
    <property type="entry name" value="NAD(P)-binding Rossmann-like Domain"/>
    <property type="match status" value="1"/>
</dbReference>
<dbReference type="EMBL" id="JAZHXI010000009">
    <property type="protein sequence ID" value="KAL2067885.1"/>
    <property type="molecule type" value="Genomic_DNA"/>
</dbReference>
<comment type="caution">
    <text evidence="4">The sequence shown here is derived from an EMBL/GenBank/DDBJ whole genome shotgun (WGS) entry which is preliminary data.</text>
</comment>
<reference evidence="4 5" key="1">
    <citation type="journal article" date="2024" name="Commun. Biol.">
        <title>Comparative genomic analysis of thermophilic fungi reveals convergent evolutionary adaptations and gene losses.</title>
        <authorList>
            <person name="Steindorff A.S."/>
            <person name="Aguilar-Pontes M.V."/>
            <person name="Robinson A.J."/>
            <person name="Andreopoulos B."/>
            <person name="LaButti K."/>
            <person name="Kuo A."/>
            <person name="Mondo S."/>
            <person name="Riley R."/>
            <person name="Otillar R."/>
            <person name="Haridas S."/>
            <person name="Lipzen A."/>
            <person name="Grimwood J."/>
            <person name="Schmutz J."/>
            <person name="Clum A."/>
            <person name="Reid I.D."/>
            <person name="Moisan M.C."/>
            <person name="Butler G."/>
            <person name="Nguyen T.T.M."/>
            <person name="Dewar K."/>
            <person name="Conant G."/>
            <person name="Drula E."/>
            <person name="Henrissat B."/>
            <person name="Hansel C."/>
            <person name="Singer S."/>
            <person name="Hutchinson M.I."/>
            <person name="de Vries R.P."/>
            <person name="Natvig D.O."/>
            <person name="Powell A.J."/>
            <person name="Tsang A."/>
            <person name="Grigoriev I.V."/>
        </authorList>
    </citation>
    <scope>NUCLEOTIDE SEQUENCE [LARGE SCALE GENOMIC DNA]</scope>
    <source>
        <strain evidence="4 5">CBS 494.80</strain>
    </source>
</reference>
<keyword evidence="1" id="KW-0560">Oxidoreductase</keyword>
<dbReference type="PANTHER" id="PTHR10366">
    <property type="entry name" value="NAD DEPENDENT EPIMERASE/DEHYDRATASE"/>
    <property type="match status" value="1"/>
</dbReference>
<organism evidence="4 5">
    <name type="scientific">Oculimacula yallundae</name>
    <dbReference type="NCBI Taxonomy" id="86028"/>
    <lineage>
        <taxon>Eukaryota</taxon>
        <taxon>Fungi</taxon>
        <taxon>Dikarya</taxon>
        <taxon>Ascomycota</taxon>
        <taxon>Pezizomycotina</taxon>
        <taxon>Leotiomycetes</taxon>
        <taxon>Helotiales</taxon>
        <taxon>Ploettnerulaceae</taxon>
        <taxon>Oculimacula</taxon>
    </lineage>
</organism>
<protein>
    <recommendedName>
        <fullName evidence="3">NAD-dependent epimerase/dehydratase domain-containing protein</fullName>
    </recommendedName>
</protein>
<comment type="similarity">
    <text evidence="2">Belongs to the NAD(P)-dependent epimerase/dehydratase family. Dihydroflavonol-4-reductase subfamily.</text>
</comment>
<dbReference type="SUPFAM" id="SSF51735">
    <property type="entry name" value="NAD(P)-binding Rossmann-fold domains"/>
    <property type="match status" value="1"/>
</dbReference>
<evidence type="ECO:0000313" key="4">
    <source>
        <dbReference type="EMBL" id="KAL2067885.1"/>
    </source>
</evidence>
<gene>
    <name evidence="4" type="ORF">VTL71DRAFT_15983</name>
</gene>
<dbReference type="Proteomes" id="UP001595075">
    <property type="component" value="Unassembled WGS sequence"/>
</dbReference>
<evidence type="ECO:0000313" key="5">
    <source>
        <dbReference type="Proteomes" id="UP001595075"/>
    </source>
</evidence>
<dbReference type="InterPro" id="IPR050425">
    <property type="entry name" value="NAD(P)_dehydrat-like"/>
</dbReference>
<dbReference type="Pfam" id="PF01370">
    <property type="entry name" value="Epimerase"/>
    <property type="match status" value="1"/>
</dbReference>
<keyword evidence="5" id="KW-1185">Reference proteome</keyword>
<name>A0ABR4CDR0_9HELO</name>
<dbReference type="InterPro" id="IPR036291">
    <property type="entry name" value="NAD(P)-bd_dom_sf"/>
</dbReference>
<dbReference type="PANTHER" id="PTHR10366:SF562">
    <property type="entry name" value="ALDEHYDE REDUCTASE II (AFU_ORTHOLOGUE AFUA_1G11360)"/>
    <property type="match status" value="1"/>
</dbReference>